<dbReference type="PANTHER" id="PTHR32282">
    <property type="entry name" value="BINDING PROTEIN TRANSPEPTIDASE, PUTATIVE-RELATED"/>
    <property type="match status" value="1"/>
</dbReference>
<dbReference type="GO" id="GO:0030288">
    <property type="term" value="C:outer membrane-bounded periplasmic space"/>
    <property type="evidence" value="ECO:0007669"/>
    <property type="project" value="TreeGrafter"/>
</dbReference>
<comment type="similarity">
    <text evidence="3">In the C-terminal section; belongs to the transpeptidase family.</text>
</comment>
<dbReference type="InterPro" id="IPR023346">
    <property type="entry name" value="Lysozyme-like_dom_sf"/>
</dbReference>
<evidence type="ECO:0000256" key="4">
    <source>
        <dbReference type="ARBA" id="ARBA00007739"/>
    </source>
</evidence>
<name>Q3AT12_CHLCH</name>
<keyword evidence="5" id="KW-1003">Cell membrane</keyword>
<evidence type="ECO:0000256" key="14">
    <source>
        <dbReference type="ARBA" id="ARBA00023268"/>
    </source>
</evidence>
<dbReference type="GO" id="GO:0008658">
    <property type="term" value="F:penicillin binding"/>
    <property type="evidence" value="ECO:0007669"/>
    <property type="project" value="InterPro"/>
</dbReference>
<proteinExistence type="inferred from homology"/>
<evidence type="ECO:0000256" key="8">
    <source>
        <dbReference type="ARBA" id="ARBA00022676"/>
    </source>
</evidence>
<dbReference type="GO" id="GO:0008360">
    <property type="term" value="P:regulation of cell shape"/>
    <property type="evidence" value="ECO:0007669"/>
    <property type="project" value="UniProtKB-KW"/>
</dbReference>
<dbReference type="GO" id="GO:0008955">
    <property type="term" value="F:peptidoglycan glycosyltransferase activity"/>
    <property type="evidence" value="ECO:0007669"/>
    <property type="project" value="UniProtKB-EC"/>
</dbReference>
<sequence length="762" mass="84548">MKSLLYKSLFLLLAYVLSVSATAPSAYAMRSLLGLPSVEELENPNPELASLVYSEDGVLIHKYFNKNRTFVPLRSIPRSTRYALIATEDAEFYNHWGVNVRRVFVAMGENLFRAPKRWHGASTITQQLAKNLYLTQERTFSRKFKELITAIELERTYTKDEILALYFNTVYFGAGAYGIESAAQTYFGKSASQLTLPESATLIATLKNPTAYNPAKNPAGSISRRNLILGLMEKNKFITPQQAAKAKRTPLTLKYTPLNQQGLAPYFAEYIRQTIKPATILGDLNLYRDGLTVRTTLDSRMQKYAQQAAVEHLASLQAAFDRSWRWPENLKNQIIRESERYKELVGSGMSDGQAMARLKADNVWLHNILREKTRIQVALVAIDPNNGHVKAWVGGNSLSPDEYKYQFDHVWQARRQPGSTFKPFVYTAAIDKGLPANFQVLDQPLQLSSGDGIWSPRNSDGSSGGMTTLRSALTRSLNQVTVRLAYEHLSPAEIISYAKRMGINSPMPNDLSIALGTAAVSPLELAGAFTPFANNGIWSEPISILKVEDKHKRFITSQKPNSRFAIDSTTNYVMVSMLRDVINRGTGASVRSYGFTAEAAGKTGTTQNMKDAWFAGFTPQLVAVVWTGFDDERIKFTSMEYGQGARAALPIWAKFMQRCYSDPTLKLGSRYFHIPETVIAVPTSSAQNNMAADLLGGNVSFEYFTPKGFEYYQSHPELAISSPPPMAPIDSSSNGVSAVTMPALKPVAPVPSAAKPKVEKPH</sequence>
<dbReference type="EC" id="2.4.1.129" evidence="21"/>
<dbReference type="AlphaFoldDB" id="Q3AT12"/>
<evidence type="ECO:0000256" key="13">
    <source>
        <dbReference type="ARBA" id="ARBA00023136"/>
    </source>
</evidence>
<keyword evidence="9 21" id="KW-0808">Transferase</keyword>
<evidence type="ECO:0000259" key="20">
    <source>
        <dbReference type="Pfam" id="PF00912"/>
    </source>
</evidence>
<evidence type="ECO:0000256" key="18">
    <source>
        <dbReference type="SAM" id="SignalP"/>
    </source>
</evidence>
<dbReference type="NCBIfam" id="TIGR02074">
    <property type="entry name" value="PBP_1a_fam"/>
    <property type="match status" value="1"/>
</dbReference>
<dbReference type="Pfam" id="PF00912">
    <property type="entry name" value="Transgly"/>
    <property type="match status" value="1"/>
</dbReference>
<keyword evidence="10" id="KW-0378">Hydrolase</keyword>
<dbReference type="InterPro" id="IPR001460">
    <property type="entry name" value="PCN-bd_Tpept"/>
</dbReference>
<gene>
    <name evidence="21" type="ordered locus">Cag_0590</name>
</gene>
<evidence type="ECO:0000256" key="9">
    <source>
        <dbReference type="ARBA" id="ARBA00022679"/>
    </source>
</evidence>
<dbReference type="PANTHER" id="PTHR32282:SF11">
    <property type="entry name" value="PENICILLIN-BINDING PROTEIN 1B"/>
    <property type="match status" value="1"/>
</dbReference>
<evidence type="ECO:0000256" key="15">
    <source>
        <dbReference type="ARBA" id="ARBA00023316"/>
    </source>
</evidence>
<comment type="subcellular location">
    <subcellularLocation>
        <location evidence="1">Cell membrane</location>
    </subcellularLocation>
</comment>
<comment type="pathway">
    <text evidence="2">Cell wall biogenesis; peptidoglycan biosynthesis.</text>
</comment>
<evidence type="ECO:0000256" key="12">
    <source>
        <dbReference type="ARBA" id="ARBA00022984"/>
    </source>
</evidence>
<feature type="domain" description="Penicillin-binding protein transpeptidase" evidence="19">
    <location>
        <begin position="378"/>
        <end position="620"/>
    </location>
</feature>
<keyword evidence="6" id="KW-0121">Carboxypeptidase</keyword>
<dbReference type="Gene3D" id="3.40.710.10">
    <property type="entry name" value="DD-peptidase/beta-lactamase superfamily"/>
    <property type="match status" value="2"/>
</dbReference>
<dbReference type="GO" id="GO:0009002">
    <property type="term" value="F:serine-type D-Ala-D-Ala carboxypeptidase activity"/>
    <property type="evidence" value="ECO:0007669"/>
    <property type="project" value="UniProtKB-EC"/>
</dbReference>
<dbReference type="SUPFAM" id="SSF53955">
    <property type="entry name" value="Lysozyme-like"/>
    <property type="match status" value="1"/>
</dbReference>
<dbReference type="GO" id="GO:0006508">
    <property type="term" value="P:proteolysis"/>
    <property type="evidence" value="ECO:0007669"/>
    <property type="project" value="UniProtKB-KW"/>
</dbReference>
<dbReference type="InterPro" id="IPR001264">
    <property type="entry name" value="Glyco_trans_51"/>
</dbReference>
<accession>Q3AT12</accession>
<evidence type="ECO:0000256" key="3">
    <source>
        <dbReference type="ARBA" id="ARBA00007090"/>
    </source>
</evidence>
<dbReference type="HOGENOM" id="CLU_006354_2_4_10"/>
<feature type="signal peptide" evidence="18">
    <location>
        <begin position="1"/>
        <end position="28"/>
    </location>
</feature>
<dbReference type="Pfam" id="PF00905">
    <property type="entry name" value="Transpeptidase"/>
    <property type="match status" value="1"/>
</dbReference>
<dbReference type="GO" id="GO:0071555">
    <property type="term" value="P:cell wall organization"/>
    <property type="evidence" value="ECO:0007669"/>
    <property type="project" value="UniProtKB-KW"/>
</dbReference>
<feature type="chain" id="PRO_5004223959" evidence="18">
    <location>
        <begin position="29"/>
        <end position="762"/>
    </location>
</feature>
<evidence type="ECO:0000259" key="19">
    <source>
        <dbReference type="Pfam" id="PF00905"/>
    </source>
</evidence>
<keyword evidence="11" id="KW-0133">Cell shape</keyword>
<keyword evidence="18" id="KW-0732">Signal</keyword>
<dbReference type="Gene3D" id="1.10.3810.10">
    <property type="entry name" value="Biosynthetic peptidoglycan transglycosylase-like"/>
    <property type="match status" value="1"/>
</dbReference>
<keyword evidence="15" id="KW-0961">Cell wall biogenesis/degradation</keyword>
<evidence type="ECO:0000256" key="6">
    <source>
        <dbReference type="ARBA" id="ARBA00022645"/>
    </source>
</evidence>
<reference evidence="21" key="1">
    <citation type="submission" date="2005-08" db="EMBL/GenBank/DDBJ databases">
        <title>Complete sequence of Chlorobium chlorochromatii CaD3.</title>
        <authorList>
            <person name="Copeland A."/>
            <person name="Lucas S."/>
            <person name="Lapidus A."/>
            <person name="Barry K."/>
            <person name="Detter J.C."/>
            <person name="Glavina T."/>
            <person name="Hammon N."/>
            <person name="Israni S."/>
            <person name="Pitluck S."/>
            <person name="Bryant D."/>
            <person name="Schmutz J."/>
            <person name="Larimer F."/>
            <person name="Land M."/>
            <person name="Kyrpides N."/>
            <person name="Ivanova N."/>
            <person name="Richardson P."/>
        </authorList>
    </citation>
    <scope>NUCLEOTIDE SEQUENCE [LARGE SCALE GENOMIC DNA]</scope>
    <source>
        <strain evidence="21">CaD3</strain>
    </source>
</reference>
<dbReference type="SUPFAM" id="SSF56601">
    <property type="entry name" value="beta-lactamase/transpeptidase-like"/>
    <property type="match status" value="1"/>
</dbReference>
<dbReference type="InterPro" id="IPR036950">
    <property type="entry name" value="PBP_transglycosylase"/>
</dbReference>
<dbReference type="GO" id="GO:0005886">
    <property type="term" value="C:plasma membrane"/>
    <property type="evidence" value="ECO:0007669"/>
    <property type="project" value="UniProtKB-SubCell"/>
</dbReference>
<keyword evidence="14" id="KW-0511">Multifunctional enzyme</keyword>
<evidence type="ECO:0000256" key="5">
    <source>
        <dbReference type="ARBA" id="ARBA00022475"/>
    </source>
</evidence>
<evidence type="ECO:0000256" key="2">
    <source>
        <dbReference type="ARBA" id="ARBA00004752"/>
    </source>
</evidence>
<comment type="catalytic activity">
    <reaction evidence="16">
        <text>Preferential cleavage: (Ac)2-L-Lys-D-Ala-|-D-Ala. Also transpeptidation of peptidyl-alanyl moieties that are N-acyl substituents of D-alanine.</text>
        <dbReference type="EC" id="3.4.16.4"/>
    </reaction>
</comment>
<evidence type="ECO:0000256" key="11">
    <source>
        <dbReference type="ARBA" id="ARBA00022960"/>
    </source>
</evidence>
<dbReference type="InterPro" id="IPR050396">
    <property type="entry name" value="Glycosyltr_51/Transpeptidase"/>
</dbReference>
<organism evidence="21">
    <name type="scientific">Chlorobium chlorochromatii (strain CaD3)</name>
    <dbReference type="NCBI Taxonomy" id="340177"/>
    <lineage>
        <taxon>Bacteria</taxon>
        <taxon>Pseudomonadati</taxon>
        <taxon>Chlorobiota</taxon>
        <taxon>Chlorobiia</taxon>
        <taxon>Chlorobiales</taxon>
        <taxon>Chlorobiaceae</taxon>
        <taxon>Chlorobium/Pelodictyon group</taxon>
        <taxon>Chlorobium</taxon>
    </lineage>
</organism>
<dbReference type="EMBL" id="CP000108">
    <property type="protein sequence ID" value="ABB27863.1"/>
    <property type="molecule type" value="Genomic_DNA"/>
</dbReference>
<dbReference type="FunFam" id="1.10.3810.10:FF:000001">
    <property type="entry name" value="Penicillin-binding protein 1A"/>
    <property type="match status" value="1"/>
</dbReference>
<dbReference type="CAZy" id="GT51">
    <property type="family name" value="Glycosyltransferase Family 51"/>
</dbReference>
<evidence type="ECO:0000256" key="7">
    <source>
        <dbReference type="ARBA" id="ARBA00022670"/>
    </source>
</evidence>
<protein>
    <submittedName>
        <fullName evidence="21">Penicillin-binding protein 1A</fullName>
        <ecNumber evidence="21">2.4.1.129</ecNumber>
    </submittedName>
</protein>
<evidence type="ECO:0000313" key="21">
    <source>
        <dbReference type="EMBL" id="ABB27863.1"/>
    </source>
</evidence>
<comment type="similarity">
    <text evidence="4">In the N-terminal section; belongs to the glycosyltransferase 51 family.</text>
</comment>
<evidence type="ECO:0000256" key="16">
    <source>
        <dbReference type="ARBA" id="ARBA00034000"/>
    </source>
</evidence>
<feature type="domain" description="Glycosyl transferase family 51" evidence="20">
    <location>
        <begin position="58"/>
        <end position="232"/>
    </location>
</feature>
<evidence type="ECO:0000256" key="10">
    <source>
        <dbReference type="ARBA" id="ARBA00022801"/>
    </source>
</evidence>
<dbReference type="STRING" id="340177.Cag_0590"/>
<dbReference type="KEGG" id="cch:Cag_0590"/>
<keyword evidence="7" id="KW-0645">Protease</keyword>
<dbReference type="GO" id="GO:0009252">
    <property type="term" value="P:peptidoglycan biosynthetic process"/>
    <property type="evidence" value="ECO:0007669"/>
    <property type="project" value="UniProtKB-KW"/>
</dbReference>
<evidence type="ECO:0000256" key="1">
    <source>
        <dbReference type="ARBA" id="ARBA00004236"/>
    </source>
</evidence>
<comment type="catalytic activity">
    <reaction evidence="17">
        <text>[GlcNAc-(1-&gt;4)-Mur2Ac(oyl-L-Ala-gamma-D-Glu-L-Lys-D-Ala-D-Ala)](n)-di-trans,octa-cis-undecaprenyl diphosphate + beta-D-GlcNAc-(1-&gt;4)-Mur2Ac(oyl-L-Ala-gamma-D-Glu-L-Lys-D-Ala-D-Ala)-di-trans,octa-cis-undecaprenyl diphosphate = [GlcNAc-(1-&gt;4)-Mur2Ac(oyl-L-Ala-gamma-D-Glu-L-Lys-D-Ala-D-Ala)](n+1)-di-trans,octa-cis-undecaprenyl diphosphate + di-trans,octa-cis-undecaprenyl diphosphate + H(+)</text>
        <dbReference type="Rhea" id="RHEA:23708"/>
        <dbReference type="Rhea" id="RHEA-COMP:9602"/>
        <dbReference type="Rhea" id="RHEA-COMP:9603"/>
        <dbReference type="ChEBI" id="CHEBI:15378"/>
        <dbReference type="ChEBI" id="CHEBI:58405"/>
        <dbReference type="ChEBI" id="CHEBI:60033"/>
        <dbReference type="ChEBI" id="CHEBI:78435"/>
        <dbReference type="EC" id="2.4.99.28"/>
    </reaction>
</comment>
<keyword evidence="12" id="KW-0573">Peptidoglycan synthesis</keyword>
<dbReference type="InterPro" id="IPR012338">
    <property type="entry name" value="Beta-lactam/transpept-like"/>
</dbReference>
<keyword evidence="13" id="KW-0472">Membrane</keyword>
<dbReference type="eggNOG" id="COG5009">
    <property type="taxonomic scope" value="Bacteria"/>
</dbReference>
<keyword evidence="8 21" id="KW-0328">Glycosyltransferase</keyword>
<evidence type="ECO:0000256" key="17">
    <source>
        <dbReference type="ARBA" id="ARBA00049902"/>
    </source>
</evidence>